<dbReference type="InterPro" id="IPR029063">
    <property type="entry name" value="SAM-dependent_MTases_sf"/>
</dbReference>
<evidence type="ECO:0000256" key="1">
    <source>
        <dbReference type="ARBA" id="ARBA00008361"/>
    </source>
</evidence>
<dbReference type="InterPro" id="IPR013216">
    <property type="entry name" value="Methyltransf_11"/>
</dbReference>
<reference evidence="5 6" key="1">
    <citation type="journal article" date="2013" name="Front. Microbiol.">
        <title>Comparative genomic analyses of the cyanobacterium, Lyngbya aestuarii BL J, a powerful hydrogen producer.</title>
        <authorList>
            <person name="Kothari A."/>
            <person name="Vaughn M."/>
            <person name="Garcia-Pichel F."/>
        </authorList>
    </citation>
    <scope>NUCLEOTIDE SEQUENCE [LARGE SCALE GENOMIC DNA]</scope>
    <source>
        <strain evidence="5 6">BL J</strain>
    </source>
</reference>
<dbReference type="PANTHER" id="PTHR44942">
    <property type="entry name" value="METHYLTRANSF_11 DOMAIN-CONTAINING PROTEIN"/>
    <property type="match status" value="1"/>
</dbReference>
<dbReference type="CDD" id="cd02440">
    <property type="entry name" value="AdoMet_MTases"/>
    <property type="match status" value="1"/>
</dbReference>
<dbReference type="SUPFAM" id="SSF53335">
    <property type="entry name" value="S-adenosyl-L-methionine-dependent methyltransferases"/>
    <property type="match status" value="1"/>
</dbReference>
<proteinExistence type="inferred from homology"/>
<feature type="domain" description="Methyltransferase type 11" evidence="4">
    <location>
        <begin position="55"/>
        <end position="143"/>
    </location>
</feature>
<comment type="similarity">
    <text evidence="1">Belongs to the methyltransferase superfamily.</text>
</comment>
<evidence type="ECO:0000259" key="4">
    <source>
        <dbReference type="Pfam" id="PF08241"/>
    </source>
</evidence>
<dbReference type="GO" id="GO:0008757">
    <property type="term" value="F:S-adenosylmethionine-dependent methyltransferase activity"/>
    <property type="evidence" value="ECO:0007669"/>
    <property type="project" value="InterPro"/>
</dbReference>
<dbReference type="AlphaFoldDB" id="U7QHS3"/>
<dbReference type="PANTHER" id="PTHR44942:SF4">
    <property type="entry name" value="METHYLTRANSFERASE TYPE 11 DOMAIN-CONTAINING PROTEIN"/>
    <property type="match status" value="1"/>
</dbReference>
<keyword evidence="6" id="KW-1185">Reference proteome</keyword>
<dbReference type="EMBL" id="AUZM01000021">
    <property type="protein sequence ID" value="ERT07514.1"/>
    <property type="molecule type" value="Genomic_DNA"/>
</dbReference>
<sequence length="262" mass="30087">MTEIKSSLPLYTKNPVTRFSPRAKEYAQYRPSYPPKAIEKIIEGLGHNSAIIGADIGAGTGISARLLADRGVQVLAIEPNQAMRQMATPHPQIEWREGTAEATHLATQSVDLVTAFQAFHWFNPEPTLREFCRILKPGGRVAIVWNHRYRQDQFTQEYSLIFKQASQYNSVIHQKRRRPITSLLESLDFQNQRHQMFTHRQALDLTGLIGRTHSASYIPTQGAEADAILTNVQELYHKWKDEQELVYIEYRTDVYLAEIKPR</sequence>
<evidence type="ECO:0000313" key="5">
    <source>
        <dbReference type="EMBL" id="ERT07514.1"/>
    </source>
</evidence>
<dbReference type="InterPro" id="IPR051052">
    <property type="entry name" value="Diverse_substrate_MTase"/>
</dbReference>
<gene>
    <name evidence="5" type="ORF">M595_2582</name>
</gene>
<organism evidence="5 6">
    <name type="scientific">Lyngbya aestuarii BL J</name>
    <dbReference type="NCBI Taxonomy" id="1348334"/>
    <lineage>
        <taxon>Bacteria</taxon>
        <taxon>Bacillati</taxon>
        <taxon>Cyanobacteriota</taxon>
        <taxon>Cyanophyceae</taxon>
        <taxon>Oscillatoriophycideae</taxon>
        <taxon>Oscillatoriales</taxon>
        <taxon>Microcoleaceae</taxon>
        <taxon>Lyngbya</taxon>
    </lineage>
</organism>
<protein>
    <submittedName>
        <fullName evidence="5">UbiE/COQ5 methyltransferase family protein</fullName>
    </submittedName>
</protein>
<dbReference type="RefSeq" id="WP_023066351.1">
    <property type="nucleotide sequence ID" value="NZ_AUZM01000021.1"/>
</dbReference>
<comment type="caution">
    <text evidence="5">The sequence shown here is derived from an EMBL/GenBank/DDBJ whole genome shotgun (WGS) entry which is preliminary data.</text>
</comment>
<dbReference type="Gene3D" id="3.40.50.150">
    <property type="entry name" value="Vaccinia Virus protein VP39"/>
    <property type="match status" value="1"/>
</dbReference>
<keyword evidence="2 5" id="KW-0489">Methyltransferase</keyword>
<dbReference type="OrthoDB" id="9797252at2"/>
<evidence type="ECO:0000256" key="2">
    <source>
        <dbReference type="ARBA" id="ARBA00022603"/>
    </source>
</evidence>
<dbReference type="Pfam" id="PF08241">
    <property type="entry name" value="Methyltransf_11"/>
    <property type="match status" value="1"/>
</dbReference>
<dbReference type="GO" id="GO:0032259">
    <property type="term" value="P:methylation"/>
    <property type="evidence" value="ECO:0007669"/>
    <property type="project" value="UniProtKB-KW"/>
</dbReference>
<name>U7QHS3_9CYAN</name>
<dbReference type="Proteomes" id="UP000017127">
    <property type="component" value="Unassembled WGS sequence"/>
</dbReference>
<accession>U7QHS3</accession>
<keyword evidence="3 5" id="KW-0808">Transferase</keyword>
<evidence type="ECO:0000256" key="3">
    <source>
        <dbReference type="ARBA" id="ARBA00022679"/>
    </source>
</evidence>
<evidence type="ECO:0000313" key="6">
    <source>
        <dbReference type="Proteomes" id="UP000017127"/>
    </source>
</evidence>